<feature type="compositionally biased region" description="Basic and acidic residues" evidence="1">
    <location>
        <begin position="571"/>
        <end position="585"/>
    </location>
</feature>
<feature type="compositionally biased region" description="Acidic residues" evidence="1">
    <location>
        <begin position="448"/>
        <end position="457"/>
    </location>
</feature>
<evidence type="ECO:0000256" key="1">
    <source>
        <dbReference type="SAM" id="MobiDB-lite"/>
    </source>
</evidence>
<feature type="region of interest" description="Disordered" evidence="1">
    <location>
        <begin position="140"/>
        <end position="172"/>
    </location>
</feature>
<dbReference type="VEuPathDB" id="CryptoDB:Cvel_15355"/>
<protein>
    <submittedName>
        <fullName evidence="2">Uncharacterized protein</fullName>
    </submittedName>
</protein>
<feature type="region of interest" description="Disordered" evidence="1">
    <location>
        <begin position="189"/>
        <end position="225"/>
    </location>
</feature>
<feature type="compositionally biased region" description="Basic and acidic residues" evidence="1">
    <location>
        <begin position="468"/>
        <end position="492"/>
    </location>
</feature>
<gene>
    <name evidence="2" type="ORF">Cvel_15355</name>
</gene>
<feature type="compositionally biased region" description="Low complexity" evidence="1">
    <location>
        <begin position="596"/>
        <end position="606"/>
    </location>
</feature>
<dbReference type="AlphaFoldDB" id="A0A0G4F5Z1"/>
<feature type="compositionally biased region" description="Polar residues" evidence="1">
    <location>
        <begin position="147"/>
        <end position="168"/>
    </location>
</feature>
<feature type="region of interest" description="Disordered" evidence="1">
    <location>
        <begin position="512"/>
        <end position="606"/>
    </location>
</feature>
<evidence type="ECO:0000313" key="2">
    <source>
        <dbReference type="EMBL" id="CEM07792.1"/>
    </source>
</evidence>
<feature type="compositionally biased region" description="Basic residues" evidence="1">
    <location>
        <begin position="316"/>
        <end position="329"/>
    </location>
</feature>
<dbReference type="EMBL" id="CDMZ01000146">
    <property type="protein sequence ID" value="CEM07792.1"/>
    <property type="molecule type" value="Genomic_DNA"/>
</dbReference>
<feature type="compositionally biased region" description="Acidic residues" evidence="1">
    <location>
        <begin position="556"/>
        <end position="567"/>
    </location>
</feature>
<accession>A0A0G4F5Z1</accession>
<feature type="region of interest" description="Disordered" evidence="1">
    <location>
        <begin position="367"/>
        <end position="497"/>
    </location>
</feature>
<feature type="compositionally biased region" description="Acidic residues" evidence="1">
    <location>
        <begin position="410"/>
        <end position="424"/>
    </location>
</feature>
<feature type="region of interest" description="Disordered" evidence="1">
    <location>
        <begin position="316"/>
        <end position="347"/>
    </location>
</feature>
<name>A0A0G4F5Z1_9ALVE</name>
<organism evidence="2">
    <name type="scientific">Chromera velia CCMP2878</name>
    <dbReference type="NCBI Taxonomy" id="1169474"/>
    <lineage>
        <taxon>Eukaryota</taxon>
        <taxon>Sar</taxon>
        <taxon>Alveolata</taxon>
        <taxon>Colpodellida</taxon>
        <taxon>Chromeraceae</taxon>
        <taxon>Chromera</taxon>
    </lineage>
</organism>
<feature type="region of interest" description="Disordered" evidence="1">
    <location>
        <begin position="95"/>
        <end position="118"/>
    </location>
</feature>
<feature type="compositionally biased region" description="Basic and acidic residues" evidence="1">
    <location>
        <begin position="520"/>
        <end position="530"/>
    </location>
</feature>
<reference evidence="2" key="1">
    <citation type="submission" date="2014-11" db="EMBL/GenBank/DDBJ databases">
        <authorList>
            <person name="Otto D Thomas"/>
            <person name="Naeem Raeece"/>
        </authorList>
    </citation>
    <scope>NUCLEOTIDE SEQUENCE</scope>
</reference>
<feature type="compositionally biased region" description="Acidic residues" evidence="1">
    <location>
        <begin position="99"/>
        <end position="108"/>
    </location>
</feature>
<sequence length="606" mass="65410">MHSSNSNPVPSDFSILKDSLKDTFQSIRDRVKGNLPTTIDAPLASANDAVKPLTGLGPGLRDNSAIVHRATLTGDNTSAKVLSELQMQPPLLTDSLSASEEDSDDGASDEVSPVILTGDSLRAPHMRVSSLFPTEAELRELGGGTVRNPTSTEGAGSMVGSTVSTSASRAGRMGRSAWENIAEIQTGVHTEREAQQEQQQDDGGVPPPPENIQVPGGGDGGDEFDRRTAALFGTTDISRLFPDLPRQGAVASQLQSSVPTFNTILLSHNIDPDDPIHGPMVTPDNPSLRNSISALKERLDQDADFASTHDNLHIQSRMRKNKAARKANRNNRPQASLNQMLKGGKGGEHISSVSALVGLDFALDFEEDDSNSNNTNNKAQPRGSRSPPPPADDPPHVMPSLDETAVGWKEEEEEGEGEENEEAESEGHPTVTHKNVSQRGRMNLSGKEEEEEGEEEMPSLFRASLLRAAEETEDPRLQALRDEQEQEERLRPASDAPLTVFGFYKGKKVKVAVGGPLWQDMEREKARGGREPSGGETRRKRDLLTEVQSSISSSNEGEDSSEDDEMTQDWGRMRRDAKKTNEELIRGGAGKGRAGGAVSSASSKKN</sequence>
<feature type="compositionally biased region" description="Low complexity" evidence="1">
    <location>
        <begin position="371"/>
        <end position="385"/>
    </location>
</feature>
<proteinExistence type="predicted"/>